<keyword evidence="2" id="KW-1185">Reference proteome</keyword>
<gene>
    <name evidence="1" type="ORF">J1N35_009142</name>
</gene>
<sequence length="83" mass="9087">MAVMSKQDPSPAFVETVQEIMRLYRSLPPRPSIEDVAAAKPVLKTVENEEKIKLEEISMERPHEDVFDAAEGVGHGGVGVVEA</sequence>
<dbReference type="Proteomes" id="UP000828251">
    <property type="component" value="Unassembled WGS sequence"/>
</dbReference>
<accession>A0A9D3W949</accession>
<dbReference type="AlphaFoldDB" id="A0A9D3W949"/>
<proteinExistence type="predicted"/>
<evidence type="ECO:0000313" key="1">
    <source>
        <dbReference type="EMBL" id="KAH1115764.1"/>
    </source>
</evidence>
<dbReference type="OrthoDB" id="1668230at2759"/>
<protein>
    <submittedName>
        <fullName evidence="1">Uncharacterized protein</fullName>
    </submittedName>
</protein>
<name>A0A9D3W949_9ROSI</name>
<dbReference type="EMBL" id="JAIQCV010000003">
    <property type="protein sequence ID" value="KAH1115764.1"/>
    <property type="molecule type" value="Genomic_DNA"/>
</dbReference>
<reference evidence="1 2" key="1">
    <citation type="journal article" date="2021" name="Plant Biotechnol. J.">
        <title>Multi-omics assisted identification of the key and species-specific regulatory components of drought-tolerant mechanisms in Gossypium stocksii.</title>
        <authorList>
            <person name="Yu D."/>
            <person name="Ke L."/>
            <person name="Zhang D."/>
            <person name="Wu Y."/>
            <person name="Sun Y."/>
            <person name="Mei J."/>
            <person name="Sun J."/>
            <person name="Sun Y."/>
        </authorList>
    </citation>
    <scope>NUCLEOTIDE SEQUENCE [LARGE SCALE GENOMIC DNA]</scope>
    <source>
        <strain evidence="2">cv. E1</strain>
        <tissue evidence="1">Leaf</tissue>
    </source>
</reference>
<organism evidence="1 2">
    <name type="scientific">Gossypium stocksii</name>
    <dbReference type="NCBI Taxonomy" id="47602"/>
    <lineage>
        <taxon>Eukaryota</taxon>
        <taxon>Viridiplantae</taxon>
        <taxon>Streptophyta</taxon>
        <taxon>Embryophyta</taxon>
        <taxon>Tracheophyta</taxon>
        <taxon>Spermatophyta</taxon>
        <taxon>Magnoliopsida</taxon>
        <taxon>eudicotyledons</taxon>
        <taxon>Gunneridae</taxon>
        <taxon>Pentapetalae</taxon>
        <taxon>rosids</taxon>
        <taxon>malvids</taxon>
        <taxon>Malvales</taxon>
        <taxon>Malvaceae</taxon>
        <taxon>Malvoideae</taxon>
        <taxon>Gossypium</taxon>
    </lineage>
</organism>
<evidence type="ECO:0000313" key="2">
    <source>
        <dbReference type="Proteomes" id="UP000828251"/>
    </source>
</evidence>
<comment type="caution">
    <text evidence="1">The sequence shown here is derived from an EMBL/GenBank/DDBJ whole genome shotgun (WGS) entry which is preliminary data.</text>
</comment>